<sequence length="104" mass="12196">LFPTPVRNLGYSFLQLWNRVGVVVSPIVFYSMDLWIALPYCIMTVFCTIDTLAFECLLPETKGKRLVEHMPGPEERFLRGKSRKLLAQRYRRADSSLFRKQVIR</sequence>
<dbReference type="InterPro" id="IPR036259">
    <property type="entry name" value="MFS_trans_sf"/>
</dbReference>
<dbReference type="Proteomes" id="UP000050761">
    <property type="component" value="Unassembled WGS sequence"/>
</dbReference>
<organism evidence="1 2">
    <name type="scientific">Heligmosomoides polygyrus</name>
    <name type="common">Parasitic roundworm</name>
    <dbReference type="NCBI Taxonomy" id="6339"/>
    <lineage>
        <taxon>Eukaryota</taxon>
        <taxon>Metazoa</taxon>
        <taxon>Ecdysozoa</taxon>
        <taxon>Nematoda</taxon>
        <taxon>Chromadorea</taxon>
        <taxon>Rhabditida</taxon>
        <taxon>Rhabditina</taxon>
        <taxon>Rhabditomorpha</taxon>
        <taxon>Strongyloidea</taxon>
        <taxon>Heligmosomidae</taxon>
        <taxon>Heligmosomoides</taxon>
    </lineage>
</organism>
<evidence type="ECO:0000313" key="1">
    <source>
        <dbReference type="Proteomes" id="UP000050761"/>
    </source>
</evidence>
<evidence type="ECO:0000313" key="2">
    <source>
        <dbReference type="WBParaSite" id="HPBE_0002674101-mRNA-1"/>
    </source>
</evidence>
<dbReference type="AlphaFoldDB" id="A0A183GVM1"/>
<reference evidence="2" key="1">
    <citation type="submission" date="2019-09" db="UniProtKB">
        <authorList>
            <consortium name="WormBaseParasite"/>
        </authorList>
    </citation>
    <scope>IDENTIFICATION</scope>
</reference>
<dbReference type="Gene3D" id="1.20.1250.20">
    <property type="entry name" value="MFS general substrate transporter like domains"/>
    <property type="match status" value="1"/>
</dbReference>
<name>A0A183GVM1_HELPZ</name>
<proteinExistence type="predicted"/>
<protein>
    <submittedName>
        <fullName evidence="2">PhoLip_ATPase_C domain-containing protein</fullName>
    </submittedName>
</protein>
<keyword evidence="1" id="KW-1185">Reference proteome</keyword>
<dbReference type="WBParaSite" id="HPBE_0002674101-mRNA-1">
    <property type="protein sequence ID" value="HPBE_0002674101-mRNA-1"/>
    <property type="gene ID" value="HPBE_0002674101"/>
</dbReference>
<accession>A0A183GVM1</accession>